<organism evidence="1 2">
    <name type="scientific">Aulographum hederae CBS 113979</name>
    <dbReference type="NCBI Taxonomy" id="1176131"/>
    <lineage>
        <taxon>Eukaryota</taxon>
        <taxon>Fungi</taxon>
        <taxon>Dikarya</taxon>
        <taxon>Ascomycota</taxon>
        <taxon>Pezizomycotina</taxon>
        <taxon>Dothideomycetes</taxon>
        <taxon>Pleosporomycetidae</taxon>
        <taxon>Aulographales</taxon>
        <taxon>Aulographaceae</taxon>
    </lineage>
</organism>
<gene>
    <name evidence="1" type="ORF">K402DRAFT_266055</name>
</gene>
<dbReference type="EMBL" id="ML977220">
    <property type="protein sequence ID" value="KAF1980783.1"/>
    <property type="molecule type" value="Genomic_DNA"/>
</dbReference>
<keyword evidence="2" id="KW-1185">Reference proteome</keyword>
<evidence type="ECO:0000313" key="2">
    <source>
        <dbReference type="Proteomes" id="UP000800041"/>
    </source>
</evidence>
<dbReference type="AlphaFoldDB" id="A0A6G1GIK5"/>
<proteinExistence type="predicted"/>
<reference evidence="1" key="1">
    <citation type="journal article" date="2020" name="Stud. Mycol.">
        <title>101 Dothideomycetes genomes: a test case for predicting lifestyles and emergence of pathogens.</title>
        <authorList>
            <person name="Haridas S."/>
            <person name="Albert R."/>
            <person name="Binder M."/>
            <person name="Bloem J."/>
            <person name="Labutti K."/>
            <person name="Salamov A."/>
            <person name="Andreopoulos B."/>
            <person name="Baker S."/>
            <person name="Barry K."/>
            <person name="Bills G."/>
            <person name="Bluhm B."/>
            <person name="Cannon C."/>
            <person name="Castanera R."/>
            <person name="Culley D."/>
            <person name="Daum C."/>
            <person name="Ezra D."/>
            <person name="Gonzalez J."/>
            <person name="Henrissat B."/>
            <person name="Kuo A."/>
            <person name="Liang C."/>
            <person name="Lipzen A."/>
            <person name="Lutzoni F."/>
            <person name="Magnuson J."/>
            <person name="Mondo S."/>
            <person name="Nolan M."/>
            <person name="Ohm R."/>
            <person name="Pangilinan J."/>
            <person name="Park H.-J."/>
            <person name="Ramirez L."/>
            <person name="Alfaro M."/>
            <person name="Sun H."/>
            <person name="Tritt A."/>
            <person name="Yoshinaga Y."/>
            <person name="Zwiers L.-H."/>
            <person name="Turgeon B."/>
            <person name="Goodwin S."/>
            <person name="Spatafora J."/>
            <person name="Crous P."/>
            <person name="Grigoriev I."/>
        </authorList>
    </citation>
    <scope>NUCLEOTIDE SEQUENCE</scope>
    <source>
        <strain evidence="1">CBS 113979</strain>
    </source>
</reference>
<name>A0A6G1GIK5_9PEZI</name>
<dbReference type="Proteomes" id="UP000800041">
    <property type="component" value="Unassembled WGS sequence"/>
</dbReference>
<accession>A0A6G1GIK5</accession>
<protein>
    <submittedName>
        <fullName evidence="1">Uncharacterized protein</fullName>
    </submittedName>
</protein>
<sequence length="78" mass="8606">MPPAIEHDGLLELTSKQAPAGRTTIPVEWIDAAECCTSLKLAIFPSSNSHVTLQQYTLPWQLLITFHITPHELSHTSA</sequence>
<evidence type="ECO:0000313" key="1">
    <source>
        <dbReference type="EMBL" id="KAF1980783.1"/>
    </source>
</evidence>